<protein>
    <submittedName>
        <fullName evidence="1 3">Uncharacterized protein</fullName>
    </submittedName>
</protein>
<keyword evidence="2" id="KW-1185">Reference proteome</keyword>
<dbReference type="WBParaSite" id="SCUD_0001378001-mRNA-1">
    <property type="protein sequence ID" value="SCUD_0001378001-mRNA-1"/>
    <property type="gene ID" value="SCUD_0001378001"/>
</dbReference>
<reference evidence="3" key="1">
    <citation type="submission" date="2016-06" db="UniProtKB">
        <authorList>
            <consortium name="WormBaseParasite"/>
        </authorList>
    </citation>
    <scope>IDENTIFICATION</scope>
</reference>
<dbReference type="Proteomes" id="UP000279833">
    <property type="component" value="Unassembled WGS sequence"/>
</dbReference>
<evidence type="ECO:0000313" key="2">
    <source>
        <dbReference type="Proteomes" id="UP000279833"/>
    </source>
</evidence>
<organism evidence="3">
    <name type="scientific">Schistosoma curassoni</name>
    <dbReference type="NCBI Taxonomy" id="6186"/>
    <lineage>
        <taxon>Eukaryota</taxon>
        <taxon>Metazoa</taxon>
        <taxon>Spiralia</taxon>
        <taxon>Lophotrochozoa</taxon>
        <taxon>Platyhelminthes</taxon>
        <taxon>Trematoda</taxon>
        <taxon>Digenea</taxon>
        <taxon>Strigeidida</taxon>
        <taxon>Schistosomatoidea</taxon>
        <taxon>Schistosomatidae</taxon>
        <taxon>Schistosoma</taxon>
    </lineage>
</organism>
<name>A0A183KFI3_9TREM</name>
<evidence type="ECO:0000313" key="1">
    <source>
        <dbReference type="EMBL" id="VDP54054.1"/>
    </source>
</evidence>
<proteinExistence type="predicted"/>
<sequence>MKSRRFISLSNCFTSSTKVSLKFSTSVDNFL</sequence>
<dbReference type="AlphaFoldDB" id="A0A183KFI3"/>
<evidence type="ECO:0000313" key="3">
    <source>
        <dbReference type="WBParaSite" id="SCUD_0001378001-mRNA-1"/>
    </source>
</evidence>
<reference evidence="1 2" key="2">
    <citation type="submission" date="2018-11" db="EMBL/GenBank/DDBJ databases">
        <authorList>
            <consortium name="Pathogen Informatics"/>
        </authorList>
    </citation>
    <scope>NUCLEOTIDE SEQUENCE [LARGE SCALE GENOMIC DNA]</scope>
    <source>
        <strain evidence="1">Dakar</strain>
        <strain evidence="2">Dakar, Senegal</strain>
    </source>
</reference>
<dbReference type="EMBL" id="UZAK01036144">
    <property type="protein sequence ID" value="VDP54054.1"/>
    <property type="molecule type" value="Genomic_DNA"/>
</dbReference>
<gene>
    <name evidence="1" type="ORF">SCUD_LOCUS13777</name>
</gene>
<accession>A0A183KFI3</accession>